<organism evidence="11 12">
    <name type="scientific">Methylosinus sporium</name>
    <dbReference type="NCBI Taxonomy" id="428"/>
    <lineage>
        <taxon>Bacteria</taxon>
        <taxon>Pseudomonadati</taxon>
        <taxon>Pseudomonadota</taxon>
        <taxon>Alphaproteobacteria</taxon>
        <taxon>Hyphomicrobiales</taxon>
        <taxon>Methylocystaceae</taxon>
        <taxon>Methylosinus</taxon>
    </lineage>
</organism>
<dbReference type="OrthoDB" id="9807553at2"/>
<dbReference type="PANTHER" id="PTHR11846:SF0">
    <property type="entry name" value="ADENYLOSUCCINATE SYNTHETASE"/>
    <property type="match status" value="1"/>
</dbReference>
<feature type="binding site" evidence="8">
    <location>
        <begin position="40"/>
        <end position="42"/>
    </location>
    <ligand>
        <name>GTP</name>
        <dbReference type="ChEBI" id="CHEBI:37565"/>
    </ligand>
</feature>
<dbReference type="EMBL" id="PUIV01000016">
    <property type="protein sequence ID" value="PWB93766.1"/>
    <property type="molecule type" value="Genomic_DNA"/>
</dbReference>
<keyword evidence="8" id="KW-0963">Cytoplasm</keyword>
<dbReference type="Gene3D" id="3.40.440.10">
    <property type="entry name" value="Adenylosuccinate Synthetase, subunit A, domain 1"/>
    <property type="match status" value="1"/>
</dbReference>
<dbReference type="InterPro" id="IPR042110">
    <property type="entry name" value="Adenylosuccinate_synth_dom2"/>
</dbReference>
<feature type="binding site" description="in other chain" evidence="8">
    <location>
        <begin position="13"/>
        <end position="16"/>
    </location>
    <ligand>
        <name>IMP</name>
        <dbReference type="ChEBI" id="CHEBI:58053"/>
        <note>ligand shared between dimeric partners</note>
    </ligand>
</feature>
<dbReference type="InterPro" id="IPR042109">
    <property type="entry name" value="Adenylosuccinate_synth_dom1"/>
</dbReference>
<feature type="binding site" evidence="8">
    <location>
        <position position="13"/>
    </location>
    <ligand>
        <name>Mg(2+)</name>
        <dbReference type="ChEBI" id="CHEBI:18420"/>
    </ligand>
</feature>
<dbReference type="PROSITE" id="PS01266">
    <property type="entry name" value="ADENYLOSUCCIN_SYN_1"/>
    <property type="match status" value="1"/>
</dbReference>
<evidence type="ECO:0000256" key="9">
    <source>
        <dbReference type="PROSITE-ProRule" id="PRU10134"/>
    </source>
</evidence>
<evidence type="ECO:0000256" key="7">
    <source>
        <dbReference type="ARBA" id="ARBA00023134"/>
    </source>
</evidence>
<dbReference type="InterPro" id="IPR042111">
    <property type="entry name" value="Adenylosuccinate_synth_dom3"/>
</dbReference>
<dbReference type="GO" id="GO:0004019">
    <property type="term" value="F:adenylosuccinate synthase activity"/>
    <property type="evidence" value="ECO:0007669"/>
    <property type="project" value="UniProtKB-UniRule"/>
</dbReference>
<feature type="binding site" description="in other chain" evidence="8">
    <location>
        <position position="225"/>
    </location>
    <ligand>
        <name>IMP</name>
        <dbReference type="ChEBI" id="CHEBI:58053"/>
        <note>ligand shared between dimeric partners</note>
    </ligand>
</feature>
<protein>
    <recommendedName>
        <fullName evidence="8 10">Adenylosuccinate synthetase</fullName>
        <shortName evidence="8">AMPSase</shortName>
        <shortName evidence="8">AdSS</shortName>
        <ecNumber evidence="8 10">6.3.4.4</ecNumber>
    </recommendedName>
    <alternativeName>
        <fullName evidence="8">IMP--aspartate ligase</fullName>
    </alternativeName>
</protein>
<evidence type="ECO:0000256" key="8">
    <source>
        <dbReference type="HAMAP-Rule" id="MF_00011"/>
    </source>
</evidence>
<dbReference type="GO" id="GO:0046040">
    <property type="term" value="P:IMP metabolic process"/>
    <property type="evidence" value="ECO:0007669"/>
    <property type="project" value="TreeGrafter"/>
</dbReference>
<dbReference type="Gene3D" id="3.90.170.10">
    <property type="entry name" value="Adenylosuccinate Synthetase, subunit A, domain 3"/>
    <property type="match status" value="1"/>
</dbReference>
<feature type="active site" description="Proton acceptor" evidence="8">
    <location>
        <position position="13"/>
    </location>
</feature>
<dbReference type="NCBIfam" id="NF002223">
    <property type="entry name" value="PRK01117.1"/>
    <property type="match status" value="1"/>
</dbReference>
<dbReference type="InterPro" id="IPR033128">
    <property type="entry name" value="Adenylosuccin_syn_Lys_AS"/>
</dbReference>
<feature type="binding site" evidence="8">
    <location>
        <position position="40"/>
    </location>
    <ligand>
        <name>Mg(2+)</name>
        <dbReference type="ChEBI" id="CHEBI:18420"/>
    </ligand>
</feature>
<comment type="subunit">
    <text evidence="1 8">Homodimer.</text>
</comment>
<dbReference type="RefSeq" id="WP_108917427.1">
    <property type="nucleotide sequence ID" value="NZ_BGJY01000016.1"/>
</dbReference>
<comment type="similarity">
    <text evidence="8 10">Belongs to the adenylosuccinate synthetase family.</text>
</comment>
<keyword evidence="3 8" id="KW-0479">Metal-binding</keyword>
<feature type="binding site" evidence="8">
    <location>
        <position position="145"/>
    </location>
    <ligand>
        <name>IMP</name>
        <dbReference type="ChEBI" id="CHEBI:58053"/>
        <note>ligand shared between dimeric partners</note>
    </ligand>
</feature>
<dbReference type="SMART" id="SM00788">
    <property type="entry name" value="Adenylsucc_synt"/>
    <property type="match status" value="1"/>
</dbReference>
<feature type="binding site" evidence="8">
    <location>
        <position position="306"/>
    </location>
    <ligand>
        <name>GTP</name>
        <dbReference type="ChEBI" id="CHEBI:37565"/>
    </ligand>
</feature>
<dbReference type="Gene3D" id="1.10.300.10">
    <property type="entry name" value="Adenylosuccinate Synthetase, subunit A, domain 2"/>
    <property type="match status" value="1"/>
</dbReference>
<comment type="function">
    <text evidence="8">Plays an important role in the de novo pathway of purine nucleotide biosynthesis. Catalyzes the first committed step in the biosynthesis of AMP from IMP.</text>
</comment>
<dbReference type="PANTHER" id="PTHR11846">
    <property type="entry name" value="ADENYLOSUCCINATE SYNTHETASE"/>
    <property type="match status" value="1"/>
</dbReference>
<feature type="binding site" description="in other chain" evidence="8">
    <location>
        <position position="131"/>
    </location>
    <ligand>
        <name>IMP</name>
        <dbReference type="ChEBI" id="CHEBI:58053"/>
        <note>ligand shared between dimeric partners</note>
    </ligand>
</feature>
<sequence length="431" mass="46516">MANVVVVGAQWGDEGKGKIVDWLSLEADVVVRFQGGHNAGHTLVINGVTYKLALLPSGIVRPGKLSVIGNGVVVDPHFLIGEIERLREQGVEIGPDNFKIAENAPLILSLHRELDAYREEAAGNGVKIGTTKRGIGPAYEDKVGRRSVRLMDLAEPDTLDDKITRLLAHHNPLRRGLGLPEIAPAAVRDELLDAAPKILPYMDAVWELLEDLRRAGKRILFEGAQGVLLDVDHGTYPYVTSSNTVSASAASGSGLGPGAIGYVLGIAKAYTTRVGGGPFPTELHDEIGTLIGDRGHEFGTNTGRRRRCGWFDAVLTRQAVKTSGIYGIALTKLDILDGLDEIRVCTHYLLDGARIDRLPASQSAQARVVPVYETIEGWKGTTGGARSWADLPAQAIKYVRRIEELIGAPVALLSTSPERDDTILVRNPFED</sequence>
<feature type="binding site" evidence="8">
    <location>
        <begin position="332"/>
        <end position="334"/>
    </location>
    <ligand>
        <name>GTP</name>
        <dbReference type="ChEBI" id="CHEBI:37565"/>
    </ligand>
</feature>
<dbReference type="FunFam" id="1.10.300.10:FF:000001">
    <property type="entry name" value="Adenylosuccinate synthetase"/>
    <property type="match status" value="1"/>
</dbReference>
<feature type="active site" description="Proton donor" evidence="8">
    <location>
        <position position="41"/>
    </location>
</feature>
<comment type="catalytic activity">
    <reaction evidence="8 10">
        <text>IMP + L-aspartate + GTP = N(6)-(1,2-dicarboxyethyl)-AMP + GDP + phosphate + 2 H(+)</text>
        <dbReference type="Rhea" id="RHEA:15753"/>
        <dbReference type="ChEBI" id="CHEBI:15378"/>
        <dbReference type="ChEBI" id="CHEBI:29991"/>
        <dbReference type="ChEBI" id="CHEBI:37565"/>
        <dbReference type="ChEBI" id="CHEBI:43474"/>
        <dbReference type="ChEBI" id="CHEBI:57567"/>
        <dbReference type="ChEBI" id="CHEBI:58053"/>
        <dbReference type="ChEBI" id="CHEBI:58189"/>
        <dbReference type="EC" id="6.3.4.4"/>
    </reaction>
</comment>
<dbReference type="Pfam" id="PF00709">
    <property type="entry name" value="Adenylsucc_synt"/>
    <property type="match status" value="1"/>
</dbReference>
<gene>
    <name evidence="8" type="primary">purA</name>
    <name evidence="11" type="ORF">C5689_11555</name>
</gene>
<dbReference type="EC" id="6.3.4.4" evidence="8 10"/>
<feature type="binding site" evidence="8">
    <location>
        <begin position="12"/>
        <end position="18"/>
    </location>
    <ligand>
        <name>GTP</name>
        <dbReference type="ChEBI" id="CHEBI:37565"/>
    </ligand>
</feature>
<dbReference type="InterPro" id="IPR018220">
    <property type="entry name" value="Adenylosuccin_syn_GTP-bd"/>
</dbReference>
<evidence type="ECO:0000256" key="4">
    <source>
        <dbReference type="ARBA" id="ARBA00022741"/>
    </source>
</evidence>
<keyword evidence="2 8" id="KW-0436">Ligase</keyword>
<keyword evidence="6 8" id="KW-0460">Magnesium</keyword>
<dbReference type="Proteomes" id="UP000245137">
    <property type="component" value="Unassembled WGS sequence"/>
</dbReference>
<evidence type="ECO:0000256" key="2">
    <source>
        <dbReference type="ARBA" id="ARBA00022598"/>
    </source>
</evidence>
<dbReference type="GO" id="GO:0044208">
    <property type="term" value="P:'de novo' AMP biosynthetic process"/>
    <property type="evidence" value="ECO:0007669"/>
    <property type="project" value="UniProtKB-UniRule"/>
</dbReference>
<evidence type="ECO:0000256" key="3">
    <source>
        <dbReference type="ARBA" id="ARBA00022723"/>
    </source>
</evidence>
<evidence type="ECO:0000313" key="11">
    <source>
        <dbReference type="EMBL" id="PWB93766.1"/>
    </source>
</evidence>
<dbReference type="FunFam" id="3.90.170.10:FF:000001">
    <property type="entry name" value="Adenylosuccinate synthetase"/>
    <property type="match status" value="1"/>
</dbReference>
<keyword evidence="12" id="KW-1185">Reference proteome</keyword>
<feature type="binding site" description="in other chain" evidence="8">
    <location>
        <begin position="38"/>
        <end position="41"/>
    </location>
    <ligand>
        <name>IMP</name>
        <dbReference type="ChEBI" id="CHEBI:58053"/>
        <note>ligand shared between dimeric partners</note>
    </ligand>
</feature>
<comment type="caution">
    <text evidence="11">The sequence shown here is derived from an EMBL/GenBank/DDBJ whole genome shotgun (WGS) entry which is preliminary data.</text>
</comment>
<dbReference type="InterPro" id="IPR001114">
    <property type="entry name" value="Adenylosuccinate_synthetase"/>
</dbReference>
<comment type="pathway">
    <text evidence="8 10">Purine metabolism; AMP biosynthesis via de novo pathway; AMP from IMP: step 1/2.</text>
</comment>
<evidence type="ECO:0000256" key="1">
    <source>
        <dbReference type="ARBA" id="ARBA00011738"/>
    </source>
</evidence>
<keyword evidence="4 8" id="KW-0547">Nucleotide-binding</keyword>
<keyword evidence="5 8" id="KW-0658">Purine biosynthesis</keyword>
<feature type="binding site" description="in other chain" evidence="8">
    <location>
        <position position="304"/>
    </location>
    <ligand>
        <name>IMP</name>
        <dbReference type="ChEBI" id="CHEBI:58053"/>
        <note>ligand shared between dimeric partners</note>
    </ligand>
</feature>
<feature type="binding site" evidence="8">
    <location>
        <begin position="414"/>
        <end position="416"/>
    </location>
    <ligand>
        <name>GTP</name>
        <dbReference type="ChEBI" id="CHEBI:37565"/>
    </ligand>
</feature>
<dbReference type="UniPathway" id="UPA00075">
    <property type="reaction ID" value="UER00335"/>
</dbReference>
<dbReference type="PROSITE" id="PS00513">
    <property type="entry name" value="ADENYLOSUCCIN_SYN_2"/>
    <property type="match status" value="1"/>
</dbReference>
<dbReference type="HAMAP" id="MF_00011">
    <property type="entry name" value="Adenylosucc_synth"/>
    <property type="match status" value="1"/>
</dbReference>
<accession>A0A2U1SQ76</accession>
<dbReference type="CDD" id="cd03108">
    <property type="entry name" value="AdSS"/>
    <property type="match status" value="1"/>
</dbReference>
<evidence type="ECO:0000256" key="6">
    <source>
        <dbReference type="ARBA" id="ARBA00022842"/>
    </source>
</evidence>
<name>A0A2U1SQ76_METSR</name>
<comment type="subcellular location">
    <subcellularLocation>
        <location evidence="8">Cytoplasm</location>
    </subcellularLocation>
</comment>
<dbReference type="SUPFAM" id="SSF52540">
    <property type="entry name" value="P-loop containing nucleoside triphosphate hydrolases"/>
    <property type="match status" value="1"/>
</dbReference>
<evidence type="ECO:0000256" key="10">
    <source>
        <dbReference type="RuleBase" id="RU000520"/>
    </source>
</evidence>
<feature type="active site" evidence="9">
    <location>
        <position position="142"/>
    </location>
</feature>
<keyword evidence="7 8" id="KW-0342">GTP-binding</keyword>
<dbReference type="GO" id="GO:0000287">
    <property type="term" value="F:magnesium ion binding"/>
    <property type="evidence" value="ECO:0007669"/>
    <property type="project" value="UniProtKB-UniRule"/>
</dbReference>
<feature type="binding site" description="in other chain" evidence="8">
    <location>
        <position position="240"/>
    </location>
    <ligand>
        <name>IMP</name>
        <dbReference type="ChEBI" id="CHEBI:58053"/>
        <note>ligand shared between dimeric partners</note>
    </ligand>
</feature>
<reference evidence="11 12" key="1">
    <citation type="journal article" date="2018" name="Appl. Microbiol. Biotechnol.">
        <title>Co-cultivation of the strictly anaerobic methanogen Methanosarcina barkeri with aerobic methanotrophs in an oxygen-limited membrane bioreactor.</title>
        <authorList>
            <person name="In 't Zandt M.H."/>
            <person name="van den Bosch T.J.M."/>
            <person name="Rijkers R."/>
            <person name="van Kessel M.A.H.J."/>
            <person name="Jetten M.S.M."/>
            <person name="Welte C.U."/>
        </authorList>
    </citation>
    <scope>NUCLEOTIDE SEQUENCE [LARGE SCALE GENOMIC DNA]</scope>
    <source>
        <strain evidence="11 12">DSM 17706</strain>
    </source>
</reference>
<comment type="cofactor">
    <cofactor evidence="8">
        <name>Mg(2+)</name>
        <dbReference type="ChEBI" id="CHEBI:18420"/>
    </cofactor>
    <text evidence="8">Binds 1 Mg(2+) ion per subunit.</text>
</comment>
<proteinExistence type="inferred from homology"/>
<dbReference type="AlphaFoldDB" id="A0A2U1SQ76"/>
<dbReference type="GO" id="GO:0005525">
    <property type="term" value="F:GTP binding"/>
    <property type="evidence" value="ECO:0007669"/>
    <property type="project" value="UniProtKB-UniRule"/>
</dbReference>
<feature type="binding site" evidence="8">
    <location>
        <begin position="300"/>
        <end position="306"/>
    </location>
    <ligand>
        <name>substrate</name>
    </ligand>
</feature>
<dbReference type="NCBIfam" id="TIGR00184">
    <property type="entry name" value="purA"/>
    <property type="match status" value="1"/>
</dbReference>
<evidence type="ECO:0000256" key="5">
    <source>
        <dbReference type="ARBA" id="ARBA00022755"/>
    </source>
</evidence>
<evidence type="ECO:0000313" key="12">
    <source>
        <dbReference type="Proteomes" id="UP000245137"/>
    </source>
</evidence>
<dbReference type="GO" id="GO:0005737">
    <property type="term" value="C:cytoplasm"/>
    <property type="evidence" value="ECO:0007669"/>
    <property type="project" value="UniProtKB-SubCell"/>
</dbReference>
<dbReference type="InterPro" id="IPR027417">
    <property type="entry name" value="P-loop_NTPase"/>
</dbReference>